<reference evidence="6 8" key="1">
    <citation type="journal article" date="2020" name="Int. J. Syst. Evol. Microbiol.">
        <title>Veillonella nakazawae sp. nov., an anaerobic gram-negative coccus isolated from the oral cavity of Japanese children.</title>
        <authorList>
            <person name="Mashima I."/>
            <person name="Theodorea C.F."/>
            <person name="Djais A.A."/>
            <person name="Kunihiro T."/>
            <person name="Kawamura Y."/>
            <person name="Otomo M."/>
            <person name="Saitoh M."/>
            <person name="Tamai R."/>
            <person name="Kiyoura Y."/>
        </authorList>
    </citation>
    <scope>NUCLEOTIDE SEQUENCE [LARGE SCALE GENOMIC DNA]</scope>
    <source>
        <strain evidence="6 8">T1-7</strain>
    </source>
</reference>
<accession>A0AB35HGM4</accession>
<reference evidence="7" key="2">
    <citation type="submission" date="2021-10" db="EMBL/GenBank/DDBJ databases">
        <title>Collection of gut derived symbiotic bacterial strains cultured from healthy donors.</title>
        <authorList>
            <person name="Lin H."/>
            <person name="Littmann E."/>
            <person name="Kohout C."/>
            <person name="Pamer E.G."/>
        </authorList>
    </citation>
    <scope>NUCLEOTIDE SEQUENCE</scope>
    <source>
        <strain evidence="7">DFI.4.35</strain>
    </source>
</reference>
<dbReference type="PROSITE" id="PS00198">
    <property type="entry name" value="4FE4S_FER_1"/>
    <property type="match status" value="1"/>
</dbReference>
<evidence type="ECO:0000256" key="5">
    <source>
        <dbReference type="ARBA" id="ARBA00023014"/>
    </source>
</evidence>
<dbReference type="InterPro" id="IPR017900">
    <property type="entry name" value="4Fe4S_Fe_S_CS"/>
</dbReference>
<evidence type="ECO:0000256" key="4">
    <source>
        <dbReference type="ARBA" id="ARBA00023004"/>
    </source>
</evidence>
<sequence>MKLEERLGANKYYVDETSPHILVDGAGFSHEEKMKLVNGCPAGLYTLQENGDLAFDFAGCLECGTCRVLCGETIVKTWKYPHNAKGVEFRQG</sequence>
<dbReference type="PANTHER" id="PTHR43082:SF3">
    <property type="entry name" value="FERREDOXIN-LIKE PROTEIN YDIT"/>
    <property type="match status" value="1"/>
</dbReference>
<name>A0AB35HGM4_9FIRM</name>
<evidence type="ECO:0000256" key="2">
    <source>
        <dbReference type="ARBA" id="ARBA00022723"/>
    </source>
</evidence>
<dbReference type="RefSeq" id="WP_024065077.1">
    <property type="nucleotide sequence ID" value="NZ_AP022321.1"/>
</dbReference>
<evidence type="ECO:0000256" key="1">
    <source>
        <dbReference type="ARBA" id="ARBA00022448"/>
    </source>
</evidence>
<dbReference type="Gene3D" id="3.30.70.20">
    <property type="match status" value="1"/>
</dbReference>
<proteinExistence type="predicted"/>
<dbReference type="GO" id="GO:0005506">
    <property type="term" value="F:iron ion binding"/>
    <property type="evidence" value="ECO:0007669"/>
    <property type="project" value="InterPro"/>
</dbReference>
<dbReference type="EMBL" id="AP022321">
    <property type="protein sequence ID" value="BBU33624.1"/>
    <property type="molecule type" value="Genomic_DNA"/>
</dbReference>
<dbReference type="Proteomes" id="UP000509249">
    <property type="component" value="Chromosome"/>
</dbReference>
<keyword evidence="1" id="KW-0813">Transport</keyword>
<evidence type="ECO:0000256" key="3">
    <source>
        <dbReference type="ARBA" id="ARBA00022982"/>
    </source>
</evidence>
<protein>
    <submittedName>
        <fullName evidence="7">Ferredoxin family protein</fullName>
    </submittedName>
    <submittedName>
        <fullName evidence="6">Ferredoxin ydiT</fullName>
    </submittedName>
</protein>
<dbReference type="PANTHER" id="PTHR43082">
    <property type="entry name" value="FERREDOXIN-LIKE"/>
    <property type="match status" value="1"/>
</dbReference>
<dbReference type="SUPFAM" id="SSF54862">
    <property type="entry name" value="4Fe-4S ferredoxins"/>
    <property type="match status" value="1"/>
</dbReference>
<keyword evidence="2" id="KW-0479">Metal-binding</keyword>
<dbReference type="Proteomes" id="UP001198010">
    <property type="component" value="Unassembled WGS sequence"/>
</dbReference>
<evidence type="ECO:0000313" key="8">
    <source>
        <dbReference type="Proteomes" id="UP000509249"/>
    </source>
</evidence>
<dbReference type="AlphaFoldDB" id="A0AB35HGM4"/>
<keyword evidence="8" id="KW-1185">Reference proteome</keyword>
<evidence type="ECO:0000313" key="9">
    <source>
        <dbReference type="Proteomes" id="UP001198010"/>
    </source>
</evidence>
<dbReference type="PIRSF" id="PIRSF036548">
    <property type="entry name" value="Fdx_FixX"/>
    <property type="match status" value="1"/>
</dbReference>
<evidence type="ECO:0000313" key="6">
    <source>
        <dbReference type="EMBL" id="BBU33624.1"/>
    </source>
</evidence>
<dbReference type="InterPro" id="IPR012206">
    <property type="entry name" value="Fd_FixX"/>
</dbReference>
<dbReference type="EMBL" id="JAJDLA010000023">
    <property type="protein sequence ID" value="MCB8606455.1"/>
    <property type="molecule type" value="Genomic_DNA"/>
</dbReference>
<keyword evidence="3" id="KW-0249">Electron transport</keyword>
<evidence type="ECO:0000313" key="7">
    <source>
        <dbReference type="EMBL" id="MCB8606455.1"/>
    </source>
</evidence>
<organism evidence="7 9">
    <name type="scientific">Veillonella nakazawae</name>
    <dbReference type="NCBI Taxonomy" id="2682456"/>
    <lineage>
        <taxon>Bacteria</taxon>
        <taxon>Bacillati</taxon>
        <taxon>Bacillota</taxon>
        <taxon>Negativicutes</taxon>
        <taxon>Veillonellales</taxon>
        <taxon>Veillonellaceae</taxon>
        <taxon>Veillonella</taxon>
    </lineage>
</organism>
<keyword evidence="5" id="KW-0411">Iron-sulfur</keyword>
<keyword evidence="4" id="KW-0408">Iron</keyword>
<dbReference type="GO" id="GO:0051536">
    <property type="term" value="F:iron-sulfur cluster binding"/>
    <property type="evidence" value="ECO:0007669"/>
    <property type="project" value="UniProtKB-KW"/>
</dbReference>
<gene>
    <name evidence="7" type="ORF">LJD63_09300</name>
    <name evidence="6" type="ORF">VEIT17_00700</name>
</gene>